<dbReference type="GO" id="GO:0005524">
    <property type="term" value="F:ATP binding"/>
    <property type="evidence" value="ECO:0007669"/>
    <property type="project" value="UniProtKB-UniRule"/>
</dbReference>
<evidence type="ECO:0000256" key="15">
    <source>
        <dbReference type="SAM" id="SignalP"/>
    </source>
</evidence>
<keyword evidence="14" id="KW-0479">Metal-binding</keyword>
<dbReference type="EC" id="2.7.11.30" evidence="14"/>
<dbReference type="SUPFAM" id="SSF57302">
    <property type="entry name" value="Snake toxin-like"/>
    <property type="match status" value="1"/>
</dbReference>
<keyword evidence="5 14" id="KW-0812">Transmembrane</keyword>
<dbReference type="InterPro" id="IPR011009">
    <property type="entry name" value="Kinase-like_dom_sf"/>
</dbReference>
<dbReference type="SUPFAM" id="SSF56112">
    <property type="entry name" value="Protein kinase-like (PK-like)"/>
    <property type="match status" value="1"/>
</dbReference>
<dbReference type="Pfam" id="PF00069">
    <property type="entry name" value="Pkinase"/>
    <property type="match status" value="1"/>
</dbReference>
<keyword evidence="18" id="KW-1185">Reference proteome</keyword>
<evidence type="ECO:0000256" key="9">
    <source>
        <dbReference type="ARBA" id="ARBA00022840"/>
    </source>
</evidence>
<dbReference type="PROSITE" id="PS50011">
    <property type="entry name" value="PROTEIN_KINASE_DOM"/>
    <property type="match status" value="1"/>
</dbReference>
<keyword evidence="3 14" id="KW-0723">Serine/threonine-protein kinase</keyword>
<dbReference type="InterPro" id="IPR000719">
    <property type="entry name" value="Prot_kinase_dom"/>
</dbReference>
<keyword evidence="6 15" id="KW-0732">Signal</keyword>
<dbReference type="InterPro" id="IPR045860">
    <property type="entry name" value="Snake_toxin-like_sf"/>
</dbReference>
<dbReference type="PANTHER" id="PTHR23255:SF98">
    <property type="entry name" value="SERINE_THREONINE-PROTEIN KINASE RECEPTOR"/>
    <property type="match status" value="1"/>
</dbReference>
<comment type="subcellular location">
    <subcellularLocation>
        <location evidence="1 14">Membrane</location>
        <topology evidence="1 14">Single-pass type I membrane protein</topology>
    </subcellularLocation>
</comment>
<evidence type="ECO:0000256" key="10">
    <source>
        <dbReference type="ARBA" id="ARBA00022989"/>
    </source>
</evidence>
<evidence type="ECO:0000256" key="1">
    <source>
        <dbReference type="ARBA" id="ARBA00004479"/>
    </source>
</evidence>
<feature type="transmembrane region" description="Helical" evidence="14">
    <location>
        <begin position="152"/>
        <end position="174"/>
    </location>
</feature>
<evidence type="ECO:0000256" key="8">
    <source>
        <dbReference type="ARBA" id="ARBA00022777"/>
    </source>
</evidence>
<name>A0A834Y7F0_APHGI</name>
<keyword evidence="11 14" id="KW-0472">Membrane</keyword>
<proteinExistence type="inferred from homology"/>
<dbReference type="InterPro" id="IPR008271">
    <property type="entry name" value="Ser/Thr_kinase_AS"/>
</dbReference>
<comment type="similarity">
    <text evidence="2 14">Belongs to the protein kinase superfamily. TKL Ser/Thr protein kinase family. TGFB receptor subfamily.</text>
</comment>
<accession>A0A834Y7F0</accession>
<evidence type="ECO:0000256" key="2">
    <source>
        <dbReference type="ARBA" id="ARBA00009605"/>
    </source>
</evidence>
<dbReference type="Gene3D" id="2.10.60.10">
    <property type="entry name" value="CD59"/>
    <property type="match status" value="1"/>
</dbReference>
<keyword evidence="7 13" id="KW-0547">Nucleotide-binding</keyword>
<evidence type="ECO:0000256" key="14">
    <source>
        <dbReference type="RuleBase" id="RU361271"/>
    </source>
</evidence>
<organism evidence="17 18">
    <name type="scientific">Aphidius gifuensis</name>
    <name type="common">Parasitoid wasp</name>
    <dbReference type="NCBI Taxonomy" id="684658"/>
    <lineage>
        <taxon>Eukaryota</taxon>
        <taxon>Metazoa</taxon>
        <taxon>Ecdysozoa</taxon>
        <taxon>Arthropoda</taxon>
        <taxon>Hexapoda</taxon>
        <taxon>Insecta</taxon>
        <taxon>Pterygota</taxon>
        <taxon>Neoptera</taxon>
        <taxon>Endopterygota</taxon>
        <taxon>Hymenoptera</taxon>
        <taxon>Apocrita</taxon>
        <taxon>Ichneumonoidea</taxon>
        <taxon>Braconidae</taxon>
        <taxon>Aphidiinae</taxon>
        <taxon>Aphidius</taxon>
    </lineage>
</organism>
<dbReference type="GO" id="GO:0071363">
    <property type="term" value="P:cellular response to growth factor stimulus"/>
    <property type="evidence" value="ECO:0007669"/>
    <property type="project" value="TreeGrafter"/>
</dbReference>
<evidence type="ECO:0000256" key="6">
    <source>
        <dbReference type="ARBA" id="ARBA00022729"/>
    </source>
</evidence>
<keyword evidence="4 14" id="KW-0808">Transferase</keyword>
<evidence type="ECO:0000313" key="17">
    <source>
        <dbReference type="EMBL" id="KAF7997966.1"/>
    </source>
</evidence>
<evidence type="ECO:0000256" key="12">
    <source>
        <dbReference type="ARBA" id="ARBA00023170"/>
    </source>
</evidence>
<feature type="binding site" evidence="13">
    <location>
        <position position="236"/>
    </location>
    <ligand>
        <name>ATP</name>
        <dbReference type="ChEBI" id="CHEBI:30616"/>
    </ligand>
</feature>
<feature type="domain" description="Protein kinase" evidence="16">
    <location>
        <begin position="209"/>
        <end position="500"/>
    </location>
</feature>
<evidence type="ECO:0000259" key="16">
    <source>
        <dbReference type="PROSITE" id="PS50011"/>
    </source>
</evidence>
<evidence type="ECO:0000256" key="3">
    <source>
        <dbReference type="ARBA" id="ARBA00022527"/>
    </source>
</evidence>
<evidence type="ECO:0000313" key="18">
    <source>
        <dbReference type="Proteomes" id="UP000639338"/>
    </source>
</evidence>
<keyword evidence="12 14" id="KW-0675">Receptor</keyword>
<comment type="cofactor">
    <cofactor evidence="14">
        <name>Mg(2+)</name>
        <dbReference type="ChEBI" id="CHEBI:18420"/>
    </cofactor>
    <cofactor evidence="14">
        <name>Mn(2+)</name>
        <dbReference type="ChEBI" id="CHEBI:29035"/>
    </cofactor>
</comment>
<evidence type="ECO:0000256" key="11">
    <source>
        <dbReference type="ARBA" id="ARBA00023136"/>
    </source>
</evidence>
<dbReference type="PRINTS" id="PR00653">
    <property type="entry name" value="ACTIVIN2R"/>
</dbReference>
<dbReference type="GO" id="GO:0046872">
    <property type="term" value="F:metal ion binding"/>
    <property type="evidence" value="ECO:0007669"/>
    <property type="project" value="UniProtKB-KW"/>
</dbReference>
<dbReference type="PROSITE" id="PS00107">
    <property type="entry name" value="PROTEIN_KINASE_ATP"/>
    <property type="match status" value="1"/>
</dbReference>
<evidence type="ECO:0000256" key="5">
    <source>
        <dbReference type="ARBA" id="ARBA00022692"/>
    </source>
</evidence>
<keyword evidence="14" id="KW-0464">Manganese</keyword>
<keyword evidence="9 13" id="KW-0067">ATP-binding</keyword>
<gene>
    <name evidence="17" type="ORF">HCN44_009364</name>
</gene>
<dbReference type="Gene3D" id="1.10.510.10">
    <property type="entry name" value="Transferase(Phosphotransferase) domain 1"/>
    <property type="match status" value="1"/>
</dbReference>
<feature type="signal peptide" evidence="15">
    <location>
        <begin position="1"/>
        <end position="17"/>
    </location>
</feature>
<sequence length="521" mass="58955">MSVKYFILCFFIASTTGYAIRNELGLTEDIPETKICEVYSQANNCTESKPECFTQQNCDTKQKQNCLTVWTLIKETNKPLLKFKSCFPAKYPTKYLKTKECTATSDVDIPRYSCYCDGDLCNKGLTWIPPIPETKSSTPASPASTQQPKSGYIRYTIAFIIVVISVGLFVILVLNHGRKKKCNDDDEDEKKQILEIIGSPNLPMDLNTIKKIEIIGNGCYGTIWKGQFDKNTVAIKICPEQSKDVWKNELNTFKTPQLKHDNILNFIGGNPYYSNDKPEYWIITDYHENGSLYDYIKKNILNVNEMCKIAETMVKGVRHLHSEIPGNMAYGYKPAIAHRDFKSQNVLIKSDKSACIADFGFAIEFEPGNVCSNVHVQVGTARYMAPEALEGAMTFTRDSFLRIDMYAVGLVIWELMTRCDVLGTPVGEYKHPYEEEVGPHPKINTILPIVAGEKRRPVIPRAWRNHPLLAVYCETIEECWDDDAEARLSASCVLERLINVRNLTKQNSLSSSTNNIEDTSV</sequence>
<evidence type="ECO:0000256" key="13">
    <source>
        <dbReference type="PROSITE-ProRule" id="PRU10141"/>
    </source>
</evidence>
<reference evidence="17 18" key="1">
    <citation type="submission" date="2020-08" db="EMBL/GenBank/DDBJ databases">
        <title>Aphidius gifuensis genome sequencing and assembly.</title>
        <authorList>
            <person name="Du Z."/>
        </authorList>
    </citation>
    <scope>NUCLEOTIDE SEQUENCE [LARGE SCALE GENOMIC DNA]</scope>
    <source>
        <strain evidence="17">YNYX2018</strain>
        <tissue evidence="17">Adults</tissue>
    </source>
</reference>
<comment type="caution">
    <text evidence="17">The sequence shown here is derived from an EMBL/GenBank/DDBJ whole genome shotgun (WGS) entry which is preliminary data.</text>
</comment>
<protein>
    <recommendedName>
        <fullName evidence="14">Serine/threonine-protein kinase receptor</fullName>
        <ecNumber evidence="14">2.7.11.30</ecNumber>
    </recommendedName>
</protein>
<evidence type="ECO:0000256" key="7">
    <source>
        <dbReference type="ARBA" id="ARBA00022741"/>
    </source>
</evidence>
<keyword evidence="8 14" id="KW-0418">Kinase</keyword>
<feature type="chain" id="PRO_5032804092" description="Serine/threonine-protein kinase receptor" evidence="15">
    <location>
        <begin position="18"/>
        <end position="521"/>
    </location>
</feature>
<dbReference type="AlphaFoldDB" id="A0A834Y7F0"/>
<dbReference type="GO" id="GO:0048179">
    <property type="term" value="C:activin receptor complex"/>
    <property type="evidence" value="ECO:0007669"/>
    <property type="project" value="TreeGrafter"/>
</dbReference>
<dbReference type="InterPro" id="IPR000333">
    <property type="entry name" value="TGFB_receptor"/>
</dbReference>
<dbReference type="GO" id="GO:0017002">
    <property type="term" value="F:activin receptor activity"/>
    <property type="evidence" value="ECO:0007669"/>
    <property type="project" value="TreeGrafter"/>
</dbReference>
<evidence type="ECO:0000256" key="4">
    <source>
        <dbReference type="ARBA" id="ARBA00022679"/>
    </source>
</evidence>
<keyword evidence="10 14" id="KW-1133">Transmembrane helix</keyword>
<keyword evidence="14" id="KW-0460">Magnesium</keyword>
<dbReference type="Gene3D" id="3.30.200.20">
    <property type="entry name" value="Phosphorylase Kinase, domain 1"/>
    <property type="match status" value="1"/>
</dbReference>
<dbReference type="PROSITE" id="PS00108">
    <property type="entry name" value="PROTEIN_KINASE_ST"/>
    <property type="match status" value="1"/>
</dbReference>
<dbReference type="Proteomes" id="UP000639338">
    <property type="component" value="Unassembled WGS sequence"/>
</dbReference>
<dbReference type="OrthoDB" id="547665at2759"/>
<dbReference type="PANTHER" id="PTHR23255">
    <property type="entry name" value="TRANSFORMING GROWTH FACTOR-BETA RECEPTOR TYPE I AND II"/>
    <property type="match status" value="1"/>
</dbReference>
<comment type="catalytic activity">
    <reaction evidence="14">
        <text>L-threonyl-[receptor-protein] + ATP = O-phospho-L-threonyl-[receptor-protein] + ADP + H(+)</text>
        <dbReference type="Rhea" id="RHEA:44880"/>
        <dbReference type="Rhea" id="RHEA-COMP:11024"/>
        <dbReference type="Rhea" id="RHEA-COMP:11025"/>
        <dbReference type="ChEBI" id="CHEBI:15378"/>
        <dbReference type="ChEBI" id="CHEBI:30013"/>
        <dbReference type="ChEBI" id="CHEBI:30616"/>
        <dbReference type="ChEBI" id="CHEBI:61977"/>
        <dbReference type="ChEBI" id="CHEBI:456216"/>
        <dbReference type="EC" id="2.7.11.30"/>
    </reaction>
</comment>
<dbReference type="GO" id="GO:0048185">
    <property type="term" value="F:activin binding"/>
    <property type="evidence" value="ECO:0007669"/>
    <property type="project" value="TreeGrafter"/>
</dbReference>
<dbReference type="InterPro" id="IPR017441">
    <property type="entry name" value="Protein_kinase_ATP_BS"/>
</dbReference>
<dbReference type="EMBL" id="JACMRX010000001">
    <property type="protein sequence ID" value="KAF7997966.1"/>
    <property type="molecule type" value="Genomic_DNA"/>
</dbReference>